<dbReference type="RefSeq" id="WP_117329405.1">
    <property type="nucleotide sequence ID" value="NZ_QUWK01000002.1"/>
</dbReference>
<evidence type="ECO:0000313" key="7">
    <source>
        <dbReference type="EMBL" id="RFU96007.1"/>
    </source>
</evidence>
<dbReference type="OrthoDB" id="9791908at2"/>
<dbReference type="SUPFAM" id="SSF52255">
    <property type="entry name" value="N5-CAIR mutase (phosphoribosylaminoimidazole carboxylase, PurE)"/>
    <property type="match status" value="1"/>
</dbReference>
<dbReference type="InterPro" id="IPR033747">
    <property type="entry name" value="PurE_ClassI"/>
</dbReference>
<dbReference type="GO" id="GO:0006189">
    <property type="term" value="P:'de novo' IMP biosynthetic process"/>
    <property type="evidence" value="ECO:0007669"/>
    <property type="project" value="UniProtKB-UniRule"/>
</dbReference>
<feature type="binding site" evidence="3 5">
    <location>
        <position position="45"/>
    </location>
    <ligand>
        <name>substrate</name>
    </ligand>
</feature>
<dbReference type="NCBIfam" id="TIGR01162">
    <property type="entry name" value="purE"/>
    <property type="match status" value="1"/>
</dbReference>
<evidence type="ECO:0000256" key="4">
    <source>
        <dbReference type="PIRNR" id="PIRNR001338"/>
    </source>
</evidence>
<dbReference type="AlphaFoldDB" id="A0A372MJN1"/>
<dbReference type="GO" id="GO:0016829">
    <property type="term" value="F:lyase activity"/>
    <property type="evidence" value="ECO:0007669"/>
    <property type="project" value="UniProtKB-KW"/>
</dbReference>
<evidence type="ECO:0000256" key="5">
    <source>
        <dbReference type="PIRSR" id="PIRSR001338-1"/>
    </source>
</evidence>
<feature type="binding site" evidence="3 5">
    <location>
        <position position="15"/>
    </location>
    <ligand>
        <name>substrate</name>
    </ligand>
</feature>
<comment type="function">
    <text evidence="3 4">Catalyzes the conversion of N5-carboxyaminoimidazole ribonucleotide (N5-CAIR) to 4-carboxy-5-aminoimidazole ribonucleotide (CAIR).</text>
</comment>
<dbReference type="HAMAP" id="MF_01929">
    <property type="entry name" value="PurE_classI"/>
    <property type="match status" value="1"/>
</dbReference>
<evidence type="ECO:0000256" key="3">
    <source>
        <dbReference type="HAMAP-Rule" id="MF_01929"/>
    </source>
</evidence>
<dbReference type="InterPro" id="IPR024694">
    <property type="entry name" value="PurE_prokaryotes"/>
</dbReference>
<comment type="similarity">
    <text evidence="3">Belongs to the AIR carboxylase family. Class I subfamily.</text>
</comment>
<dbReference type="SMART" id="SM01001">
    <property type="entry name" value="AIRC"/>
    <property type="match status" value="1"/>
</dbReference>
<dbReference type="Pfam" id="PF00731">
    <property type="entry name" value="AIRC"/>
    <property type="match status" value="1"/>
</dbReference>
<feature type="binding site" evidence="3 5">
    <location>
        <position position="18"/>
    </location>
    <ligand>
        <name>substrate</name>
    </ligand>
</feature>
<dbReference type="PANTHER" id="PTHR23046:SF2">
    <property type="entry name" value="PHOSPHORIBOSYLAMINOIMIDAZOLE CARBOXYLASE"/>
    <property type="match status" value="1"/>
</dbReference>
<dbReference type="InterPro" id="IPR000031">
    <property type="entry name" value="PurE_dom"/>
</dbReference>
<keyword evidence="1 3" id="KW-0658">Purine biosynthesis</keyword>
<reference evidence="7 8" key="2">
    <citation type="submission" date="2018-09" db="EMBL/GenBank/DDBJ databases">
        <title>Genome of Sphaerochaeta halotolerans strain 4-11.</title>
        <authorList>
            <person name="Nazina T.N."/>
            <person name="Sokolova D.S."/>
        </authorList>
    </citation>
    <scope>NUCLEOTIDE SEQUENCE [LARGE SCALE GENOMIC DNA]</scope>
    <source>
        <strain evidence="7 8">4-11</strain>
    </source>
</reference>
<dbReference type="PIRSF" id="PIRSF001338">
    <property type="entry name" value="AIR_carboxylase"/>
    <property type="match status" value="1"/>
</dbReference>
<evidence type="ECO:0000259" key="6">
    <source>
        <dbReference type="SMART" id="SM01001"/>
    </source>
</evidence>
<keyword evidence="7" id="KW-0456">Lyase</keyword>
<keyword evidence="8" id="KW-1185">Reference proteome</keyword>
<sequence>MQTTQKNRVAVLLGSEHDAPLVEGAFTVLQELDIPFEAHILSAHRSNEAAIRFAEKAAEEGYAVLIAAAGKAAHLAGVLASRSLLPVIGIPLSASLGGMDALLSTVQMPNGYPVATVAIDGAANAALLAAQILALGDENLSFRIQERRKAMAEKVAQADERFHRSFTPNR</sequence>
<gene>
    <name evidence="3 7" type="primary">purE</name>
    <name evidence="7" type="ORF">DYP60_02500</name>
</gene>
<evidence type="ECO:0000256" key="2">
    <source>
        <dbReference type="ARBA" id="ARBA00023235"/>
    </source>
</evidence>
<evidence type="ECO:0000313" key="8">
    <source>
        <dbReference type="Proteomes" id="UP000264002"/>
    </source>
</evidence>
<proteinExistence type="inferred from homology"/>
<comment type="pathway">
    <text evidence="3 4">Purine metabolism; IMP biosynthesis via de novo pathway; 5-amino-1-(5-phospho-D-ribosyl)imidazole-4-carboxylate from 5-amino-1-(5-phospho-D-ribosyl)imidazole (N5-CAIR route): step 2/2.</text>
</comment>
<name>A0A372MJN1_9SPIR</name>
<comment type="catalytic activity">
    <reaction evidence="3 4">
        <text>5-carboxyamino-1-(5-phospho-D-ribosyl)imidazole + H(+) = 5-amino-1-(5-phospho-D-ribosyl)imidazole-4-carboxylate</text>
        <dbReference type="Rhea" id="RHEA:13193"/>
        <dbReference type="ChEBI" id="CHEBI:15378"/>
        <dbReference type="ChEBI" id="CHEBI:58730"/>
        <dbReference type="ChEBI" id="CHEBI:77657"/>
        <dbReference type="EC" id="5.4.99.18"/>
    </reaction>
</comment>
<evidence type="ECO:0000256" key="1">
    <source>
        <dbReference type="ARBA" id="ARBA00022755"/>
    </source>
</evidence>
<dbReference type="EC" id="5.4.99.18" evidence="3 4"/>
<dbReference type="GO" id="GO:0034023">
    <property type="term" value="F:5-(carboxyamino)imidazole ribonucleotide mutase activity"/>
    <property type="evidence" value="ECO:0007669"/>
    <property type="project" value="UniProtKB-UniRule"/>
</dbReference>
<dbReference type="UniPathway" id="UPA00074">
    <property type="reaction ID" value="UER00943"/>
</dbReference>
<dbReference type="EMBL" id="QUWK01000002">
    <property type="protein sequence ID" value="RFU96007.1"/>
    <property type="molecule type" value="Genomic_DNA"/>
</dbReference>
<dbReference type="PANTHER" id="PTHR23046">
    <property type="entry name" value="PHOSPHORIBOSYLAMINOIMIDAZOLE CARBOXYLASE CATALYTIC SUBUNIT"/>
    <property type="match status" value="1"/>
</dbReference>
<comment type="caution">
    <text evidence="7">The sequence shown here is derived from an EMBL/GenBank/DDBJ whole genome shotgun (WGS) entry which is preliminary data.</text>
</comment>
<feature type="domain" description="PurE" evidence="6">
    <location>
        <begin position="7"/>
        <end position="155"/>
    </location>
</feature>
<reference evidence="8" key="1">
    <citation type="submission" date="2018-08" db="EMBL/GenBank/DDBJ databases">
        <authorList>
            <person name="Grouzdev D.S."/>
            <person name="Krutkina M.S."/>
        </authorList>
    </citation>
    <scope>NUCLEOTIDE SEQUENCE [LARGE SCALE GENOMIC DNA]</scope>
    <source>
        <strain evidence="8">4-11</strain>
    </source>
</reference>
<keyword evidence="2 3" id="KW-0413">Isomerase</keyword>
<accession>A0A372MJN1</accession>
<dbReference type="Proteomes" id="UP000264002">
    <property type="component" value="Unassembled WGS sequence"/>
</dbReference>
<dbReference type="Gene3D" id="3.40.50.1970">
    <property type="match status" value="1"/>
</dbReference>
<organism evidence="7 8">
    <name type="scientific">Sphaerochaeta halotolerans</name>
    <dbReference type="NCBI Taxonomy" id="2293840"/>
    <lineage>
        <taxon>Bacteria</taxon>
        <taxon>Pseudomonadati</taxon>
        <taxon>Spirochaetota</taxon>
        <taxon>Spirochaetia</taxon>
        <taxon>Spirochaetales</taxon>
        <taxon>Sphaerochaetaceae</taxon>
        <taxon>Sphaerochaeta</taxon>
    </lineage>
</organism>
<protein>
    <recommendedName>
        <fullName evidence="3 4">N5-carboxyaminoimidazole ribonucleotide mutase</fullName>
        <shortName evidence="3 4">N5-CAIR mutase</shortName>
        <ecNumber evidence="3 4">5.4.99.18</ecNumber>
    </recommendedName>
    <alternativeName>
        <fullName evidence="3">5-(carboxyamino)imidazole ribonucleotide mutase</fullName>
    </alternativeName>
</protein>